<keyword evidence="3 5" id="KW-1133">Transmembrane helix</keyword>
<reference evidence="6" key="1">
    <citation type="submission" date="2014-02" db="EMBL/GenBank/DDBJ databases">
        <title>Complete mitochondrion genomes reveal florideophycean red algal diversity.</title>
        <authorList>
            <person name="Yang E.C."/>
            <person name="Yoon H.S."/>
        </authorList>
    </citation>
    <scope>NUCLEOTIDE SEQUENCE</scope>
</reference>
<geneLocation type="mitochondrion" evidence="6"/>
<evidence type="ECO:0000256" key="5">
    <source>
        <dbReference type="SAM" id="Phobius"/>
    </source>
</evidence>
<feature type="transmembrane region" description="Helical" evidence="5">
    <location>
        <begin position="216"/>
        <end position="237"/>
    </location>
</feature>
<proteinExistence type="predicted"/>
<dbReference type="EMBL" id="KJ398160">
    <property type="protein sequence ID" value="AHX02468.1"/>
    <property type="molecule type" value="Genomic_DNA"/>
</dbReference>
<feature type="transmembrane region" description="Helical" evidence="5">
    <location>
        <begin position="193"/>
        <end position="210"/>
    </location>
</feature>
<sequence>MLFFSYFLEFNFRILYIIISFIICVIISFWYFKSILLLETYPVIKGLFGKFIIIHITEIFDIIFLLVFSMSFFFCIPLFIYQIYCFFTSSWYFYQIQFAKNLLFFYYILIILIYSYYYYSILPNTLLFFTQWMFLQDTNYFLNMEITFHVFLYVNWVLTFRYNFIIFLLVIFLLCIHLILLYPILYFYMIIKLYRKQLLFLSITIIYIIIPPDVILQIILILFLIIIYEVGFFLICYKFINFNDNNYAYN</sequence>
<evidence type="ECO:0000256" key="2">
    <source>
        <dbReference type="ARBA" id="ARBA00022692"/>
    </source>
</evidence>
<accession>A0A0E3DAY2</accession>
<dbReference type="InterPro" id="IPR002033">
    <property type="entry name" value="TatC"/>
</dbReference>
<feature type="transmembrane region" description="Helical" evidence="5">
    <location>
        <begin position="164"/>
        <end position="186"/>
    </location>
</feature>
<evidence type="ECO:0000256" key="3">
    <source>
        <dbReference type="ARBA" id="ARBA00022989"/>
    </source>
</evidence>
<evidence type="ECO:0000256" key="1">
    <source>
        <dbReference type="ARBA" id="ARBA00004141"/>
    </source>
</evidence>
<organism evidence="6">
    <name type="scientific">Plocamium cartilagineum</name>
    <name type="common">Red comb weed</name>
    <name type="synonym">Gelidium cartilagineum</name>
    <dbReference type="NCBI Taxonomy" id="31452"/>
    <lineage>
        <taxon>Eukaryota</taxon>
        <taxon>Rhodophyta</taxon>
        <taxon>Florideophyceae</taxon>
        <taxon>Rhodymeniophycidae</taxon>
        <taxon>Plocamiales</taxon>
        <taxon>Plocamiaceae</taxon>
        <taxon>Plocamium</taxon>
    </lineage>
</organism>
<feature type="transmembrane region" description="Helical" evidence="5">
    <location>
        <begin position="140"/>
        <end position="158"/>
    </location>
</feature>
<name>A0A0E3DAY2_PLOCA</name>
<comment type="subcellular location">
    <subcellularLocation>
        <location evidence="1">Membrane</location>
        <topology evidence="1">Multi-pass membrane protein</topology>
    </subcellularLocation>
</comment>
<keyword evidence="4 5" id="KW-0472">Membrane</keyword>
<feature type="transmembrane region" description="Helical" evidence="5">
    <location>
        <begin position="59"/>
        <end position="84"/>
    </location>
</feature>
<protein>
    <submittedName>
        <fullName evidence="6">SecY</fullName>
    </submittedName>
</protein>
<dbReference type="GO" id="GO:0016020">
    <property type="term" value="C:membrane"/>
    <property type="evidence" value="ECO:0007669"/>
    <property type="project" value="UniProtKB-SubCell"/>
</dbReference>
<dbReference type="Pfam" id="PF00902">
    <property type="entry name" value="TatC"/>
    <property type="match status" value="1"/>
</dbReference>
<evidence type="ECO:0000256" key="4">
    <source>
        <dbReference type="ARBA" id="ARBA00023136"/>
    </source>
</evidence>
<keyword evidence="2 5" id="KW-0812">Transmembrane</keyword>
<feature type="transmembrane region" description="Helical" evidence="5">
    <location>
        <begin position="104"/>
        <end position="128"/>
    </location>
</feature>
<evidence type="ECO:0000313" key="6">
    <source>
        <dbReference type="EMBL" id="AHX02468.1"/>
    </source>
</evidence>
<gene>
    <name evidence="6" type="primary">secY</name>
    <name evidence="6" type="ORF">Pcati.mt.50</name>
</gene>
<feature type="transmembrane region" description="Helical" evidence="5">
    <location>
        <begin position="14"/>
        <end position="38"/>
    </location>
</feature>
<keyword evidence="6" id="KW-0496">Mitochondrion</keyword>
<dbReference type="AlphaFoldDB" id="A0A0E3DAY2"/>